<dbReference type="RefSeq" id="WP_245797062.1">
    <property type="nucleotide sequence ID" value="NZ_FQTV01000004.1"/>
</dbReference>
<keyword evidence="2" id="KW-1185">Reference proteome</keyword>
<protein>
    <submittedName>
        <fullName evidence="1">Uncharacterized protein</fullName>
    </submittedName>
</protein>
<evidence type="ECO:0000313" key="2">
    <source>
        <dbReference type="Proteomes" id="UP000184509"/>
    </source>
</evidence>
<dbReference type="Proteomes" id="UP000184509">
    <property type="component" value="Unassembled WGS sequence"/>
</dbReference>
<dbReference type="AlphaFoldDB" id="A0A1M4XQP4"/>
<dbReference type="EMBL" id="FQTV01000004">
    <property type="protein sequence ID" value="SHE95768.1"/>
    <property type="molecule type" value="Genomic_DNA"/>
</dbReference>
<reference evidence="1 2" key="1">
    <citation type="submission" date="2016-11" db="EMBL/GenBank/DDBJ databases">
        <authorList>
            <person name="Jaros S."/>
            <person name="Januszkiewicz K."/>
            <person name="Wedrychowicz H."/>
        </authorList>
    </citation>
    <scope>NUCLEOTIDE SEQUENCE [LARGE SCALE GENOMIC DNA]</scope>
    <source>
        <strain evidence="1 2">DSM 26991</strain>
    </source>
</reference>
<organism evidence="1 2">
    <name type="scientific">Bacteroides luti</name>
    <dbReference type="NCBI Taxonomy" id="1297750"/>
    <lineage>
        <taxon>Bacteria</taxon>
        <taxon>Pseudomonadati</taxon>
        <taxon>Bacteroidota</taxon>
        <taxon>Bacteroidia</taxon>
        <taxon>Bacteroidales</taxon>
        <taxon>Bacteroidaceae</taxon>
        <taxon>Bacteroides</taxon>
    </lineage>
</organism>
<gene>
    <name evidence="1" type="ORF">SAMN05444405_104100</name>
</gene>
<evidence type="ECO:0000313" key="1">
    <source>
        <dbReference type="EMBL" id="SHE95768.1"/>
    </source>
</evidence>
<sequence>MNRTLFNRYITDANFSTLFNELGWDNIPAYQYDASISIDEINYEMKAITRKSGFIVYTCEVDIIPQNATCRKIDMRLRKYSNDYILIFVQRNSKHHLWIAPIKTVEKRDLVTIEYATSAQADFLFSKLDSISFDIDENVTIVDVTARIHEAFEVNSSKITKDFYAGFKKQHNSFASFIQGIEVDGDKQWYASVMLNRLMFSTLFRRKVF</sequence>
<proteinExistence type="predicted"/>
<dbReference type="STRING" id="1297750.SAMN05444405_104100"/>
<accession>A0A1M4XQP4</accession>
<name>A0A1M4XQP4_9BACE</name>